<reference evidence="4" key="2">
    <citation type="submission" date="2010-04" db="EMBL/GenBank/DDBJ databases">
        <authorList>
            <person name="Buell R."/>
            <person name="Hamilton J."/>
            <person name="Hostetler J."/>
        </authorList>
    </citation>
    <scope>NUCLEOTIDE SEQUENCE [LARGE SCALE GENOMIC DNA]</scope>
    <source>
        <strain evidence="4">DAOM:BR144</strain>
    </source>
</reference>
<dbReference type="HOGENOM" id="CLU_553769_0_0_1"/>
<dbReference type="PANTHER" id="PTHR13308">
    <property type="entry name" value="NEDD4-BINDING PROTEIN 2-LIKE 1"/>
    <property type="match status" value="1"/>
</dbReference>
<reference evidence="4" key="1">
    <citation type="journal article" date="2010" name="Genome Biol.">
        <title>Genome sequence of the necrotrophic plant pathogen Pythium ultimum reveals original pathogenicity mechanisms and effector repertoire.</title>
        <authorList>
            <person name="Levesque C.A."/>
            <person name="Brouwer H."/>
            <person name="Cano L."/>
            <person name="Hamilton J.P."/>
            <person name="Holt C."/>
            <person name="Huitema E."/>
            <person name="Raffaele S."/>
            <person name="Robideau G.P."/>
            <person name="Thines M."/>
            <person name="Win J."/>
            <person name="Zerillo M.M."/>
            <person name="Beakes G.W."/>
            <person name="Boore J.L."/>
            <person name="Busam D."/>
            <person name="Dumas B."/>
            <person name="Ferriera S."/>
            <person name="Fuerstenberg S.I."/>
            <person name="Gachon C.M."/>
            <person name="Gaulin E."/>
            <person name="Govers F."/>
            <person name="Grenville-Briggs L."/>
            <person name="Horner N."/>
            <person name="Hostetler J."/>
            <person name="Jiang R.H."/>
            <person name="Johnson J."/>
            <person name="Krajaejun T."/>
            <person name="Lin H."/>
            <person name="Meijer H.J."/>
            <person name="Moore B."/>
            <person name="Morris P."/>
            <person name="Phuntmart V."/>
            <person name="Puiu D."/>
            <person name="Shetty J."/>
            <person name="Stajich J.E."/>
            <person name="Tripathy S."/>
            <person name="Wawra S."/>
            <person name="van West P."/>
            <person name="Whitty B.R."/>
            <person name="Coutinho P.M."/>
            <person name="Henrissat B."/>
            <person name="Martin F."/>
            <person name="Thomas P.D."/>
            <person name="Tyler B.M."/>
            <person name="De Vries R.P."/>
            <person name="Kamoun S."/>
            <person name="Yandell M."/>
            <person name="Tisserat N."/>
            <person name="Buell C.R."/>
        </authorList>
    </citation>
    <scope>NUCLEOTIDE SEQUENCE</scope>
    <source>
        <strain evidence="4">DAOM:BR144</strain>
    </source>
</reference>
<feature type="region of interest" description="Disordered" evidence="1">
    <location>
        <begin position="1"/>
        <end position="74"/>
    </location>
</feature>
<reference evidence="3" key="3">
    <citation type="submission" date="2015-02" db="UniProtKB">
        <authorList>
            <consortium name="EnsemblProtists"/>
        </authorList>
    </citation>
    <scope>IDENTIFICATION</scope>
    <source>
        <strain evidence="3">DAOM BR144</strain>
    </source>
</reference>
<protein>
    <recommendedName>
        <fullName evidence="2">tRNA ligase phosphodiesterase domain-containing protein</fullName>
    </recommendedName>
</protein>
<accession>K3WWE0</accession>
<dbReference type="PANTHER" id="PTHR13308:SF40">
    <property type="entry name" value="NEDD4-BINDING PROTEIN 2-LIKE 1"/>
    <property type="match status" value="1"/>
</dbReference>
<evidence type="ECO:0000313" key="3">
    <source>
        <dbReference type="EnsemblProtists" id="PYU1_T009288"/>
    </source>
</evidence>
<evidence type="ECO:0000313" key="4">
    <source>
        <dbReference type="Proteomes" id="UP000019132"/>
    </source>
</evidence>
<dbReference type="VEuPathDB" id="FungiDB:PYU1_G009270"/>
<feature type="compositionally biased region" description="Gly residues" evidence="1">
    <location>
        <begin position="37"/>
        <end position="61"/>
    </location>
</feature>
<dbReference type="InterPro" id="IPR015965">
    <property type="entry name" value="tRNA_lig_PDEase"/>
</dbReference>
<dbReference type="Proteomes" id="UP000019132">
    <property type="component" value="Unassembled WGS sequence"/>
</dbReference>
<dbReference type="SUPFAM" id="SSF52540">
    <property type="entry name" value="P-loop containing nucleoside triphosphate hydrolases"/>
    <property type="match status" value="1"/>
</dbReference>
<dbReference type="GO" id="GO:0003972">
    <property type="term" value="F:RNA ligase (ATP) activity"/>
    <property type="evidence" value="ECO:0007669"/>
    <property type="project" value="InterPro"/>
</dbReference>
<dbReference type="Gene3D" id="3.40.50.300">
    <property type="entry name" value="P-loop containing nucleotide triphosphate hydrolases"/>
    <property type="match status" value="1"/>
</dbReference>
<dbReference type="Pfam" id="PF08302">
    <property type="entry name" value="tRNA_lig_CPD"/>
    <property type="match status" value="1"/>
</dbReference>
<dbReference type="GO" id="GO:0005524">
    <property type="term" value="F:ATP binding"/>
    <property type="evidence" value="ECO:0007669"/>
    <property type="project" value="InterPro"/>
</dbReference>
<sequence>NDAQNSNNSNNTNNGGTSAYGAPPPAPSTQAQRPGLSRGGGSSRRGGGGGSFGGGGSGRSSGGRRQQEPSGQETRHLIQSANVQYTVSLQLNIPEVEQLHSRWKQFDQLCGSTSTETHKTTSGSGLLTVPLAVFGLNDWEELIEFQRVIAELRRPQHQDQEAKVSARARVQCDRKLLEWKYELSFSSGAEDTLWAFTNELVLQARSAGVVGRPLLSSHAGGLVFALASVFTTSSPFEGSHTNAQHLEWHGVFPWDRIVVEASTSNGAQTVIVQAVHLPVISLTPSDADTAKLPDLRYPSLAPLVDELLHENAATKRPSVVILRGIPGSGKSTFGREIATIAKHRNASCAIFSADLFFIGARGYEFDVKKISHAHSDCKKRFQNALFESSTNILVVDNTHTQYWEYGEYAELALQHGCRLQILEMACPDLSTCIQMAKRNSHGVPVAKVIQMYLRWEADDRALTFLPQFQYAMLNRNPVSRNSESSLVYVGLFLAADERAKLLELCRPKHANVFGEHVTLFYKPTKAYARHVAIGEDVAVRTMELVQDGQGQTIRVEFASQMPLKMRNKIPHITISTGNNVSAYYSNELLENSTARRIALASQDGKSSSR</sequence>
<dbReference type="InterPro" id="IPR027417">
    <property type="entry name" value="P-loop_NTPase"/>
</dbReference>
<dbReference type="Pfam" id="PF13671">
    <property type="entry name" value="AAA_33"/>
    <property type="match status" value="1"/>
</dbReference>
<name>K3WWE0_GLOUD</name>
<evidence type="ECO:0000256" key="1">
    <source>
        <dbReference type="SAM" id="MobiDB-lite"/>
    </source>
</evidence>
<dbReference type="EMBL" id="GL376632">
    <property type="status" value="NOT_ANNOTATED_CDS"/>
    <property type="molecule type" value="Genomic_DNA"/>
</dbReference>
<organism evidence="3 4">
    <name type="scientific">Globisporangium ultimum (strain ATCC 200006 / CBS 805.95 / DAOM BR144)</name>
    <name type="common">Pythium ultimum</name>
    <dbReference type="NCBI Taxonomy" id="431595"/>
    <lineage>
        <taxon>Eukaryota</taxon>
        <taxon>Sar</taxon>
        <taxon>Stramenopiles</taxon>
        <taxon>Oomycota</taxon>
        <taxon>Peronosporomycetes</taxon>
        <taxon>Pythiales</taxon>
        <taxon>Pythiaceae</taxon>
        <taxon>Globisporangium</taxon>
    </lineage>
</organism>
<feature type="domain" description="tRNA ligase phosphodiesterase" evidence="2">
    <location>
        <begin position="534"/>
        <end position="592"/>
    </location>
</feature>
<dbReference type="EnsemblProtists" id="PYU1_T009288">
    <property type="protein sequence ID" value="PYU1_T009288"/>
    <property type="gene ID" value="PYU1_G009270"/>
</dbReference>
<dbReference type="GO" id="GO:0006388">
    <property type="term" value="P:tRNA splicing, via endonucleolytic cleavage and ligation"/>
    <property type="evidence" value="ECO:0007669"/>
    <property type="project" value="InterPro"/>
</dbReference>
<dbReference type="InParanoid" id="K3WWE0"/>
<dbReference type="STRING" id="431595.K3WWE0"/>
<dbReference type="InterPro" id="IPR026302">
    <property type="entry name" value="NEDD4-bd_p2"/>
</dbReference>
<evidence type="ECO:0000259" key="2">
    <source>
        <dbReference type="Pfam" id="PF08302"/>
    </source>
</evidence>
<dbReference type="eggNOG" id="KOG2401">
    <property type="taxonomic scope" value="Eukaryota"/>
</dbReference>
<keyword evidence="4" id="KW-1185">Reference proteome</keyword>
<feature type="compositionally biased region" description="Low complexity" evidence="1">
    <location>
        <begin position="1"/>
        <end position="17"/>
    </location>
</feature>
<dbReference type="AlphaFoldDB" id="K3WWE0"/>
<proteinExistence type="predicted"/>